<dbReference type="Proteomes" id="UP000322225">
    <property type="component" value="Chromosome 7"/>
</dbReference>
<feature type="signal peptide" evidence="1">
    <location>
        <begin position="1"/>
        <end position="20"/>
    </location>
</feature>
<sequence length="300" mass="30928">MRLPILVHLAPLLMLNTAMAGLFGGSETTTSSSPSSTSSSGTTNSEVAFLETLQAAQITSMSCLITLVNLTTTPIGTCLGLTSLASLITNSGNSSSSDGNADIGDAKAQLAQSCASSASEGGLVGVLGTVLDNYSSSYKTLACQIHYNGTSDLCLPSVLNTSDTADSSQFFDNLVTGTILDQYKDSVFTSAQCTGCMYEMFKAAQYTIPSIRGQALTNALGDHLKNDCPQDPTYGGVVNWGDVEDQQIPDALQVSQNTQSANGVSSSANPVYDLGDLVTMMGGYGPGWVIGGLAAVMMVG</sequence>
<keyword evidence="3" id="KW-1185">Reference proteome</keyword>
<protein>
    <recommendedName>
        <fullName evidence="4">Killer toxin Kp4 domain-containing protein</fullName>
    </recommendedName>
</protein>
<dbReference type="GeneID" id="43588196"/>
<evidence type="ECO:0000313" key="2">
    <source>
        <dbReference type="EMBL" id="WWD19728.1"/>
    </source>
</evidence>
<evidence type="ECO:0000313" key="3">
    <source>
        <dbReference type="Proteomes" id="UP000322225"/>
    </source>
</evidence>
<dbReference type="AlphaFoldDB" id="A0AAJ8LJF1"/>
<evidence type="ECO:0000256" key="1">
    <source>
        <dbReference type="SAM" id="SignalP"/>
    </source>
</evidence>
<accession>A0AAJ8LJF1</accession>
<reference evidence="2" key="2">
    <citation type="submission" date="2024-01" db="EMBL/GenBank/DDBJ databases">
        <title>Comparative genomics of Cryptococcus and Kwoniella reveals pathogenesis evolution and contrasting modes of karyotype evolution via chromosome fusion or intercentromeric recombination.</title>
        <authorList>
            <person name="Coelho M.A."/>
            <person name="David-Palma M."/>
            <person name="Shea T."/>
            <person name="Bowers K."/>
            <person name="McGinley-Smith S."/>
            <person name="Mohammad A.W."/>
            <person name="Gnirke A."/>
            <person name="Yurkov A.M."/>
            <person name="Nowrousian M."/>
            <person name="Sun S."/>
            <person name="Cuomo C.A."/>
            <person name="Heitman J."/>
        </authorList>
    </citation>
    <scope>NUCLEOTIDE SEQUENCE</scope>
    <source>
        <strain evidence="2">CBS 12478</strain>
    </source>
</reference>
<organism evidence="2 3">
    <name type="scientific">Kwoniella shandongensis</name>
    <dbReference type="NCBI Taxonomy" id="1734106"/>
    <lineage>
        <taxon>Eukaryota</taxon>
        <taxon>Fungi</taxon>
        <taxon>Dikarya</taxon>
        <taxon>Basidiomycota</taxon>
        <taxon>Agaricomycotina</taxon>
        <taxon>Tremellomycetes</taxon>
        <taxon>Tremellales</taxon>
        <taxon>Cryptococcaceae</taxon>
        <taxon>Kwoniella</taxon>
    </lineage>
</organism>
<gene>
    <name evidence="2" type="ORF">CI109_104192</name>
</gene>
<dbReference type="EMBL" id="CP144057">
    <property type="protein sequence ID" value="WWD19728.1"/>
    <property type="molecule type" value="Genomic_DNA"/>
</dbReference>
<feature type="chain" id="PRO_5042554948" description="Killer toxin Kp4 domain-containing protein" evidence="1">
    <location>
        <begin position="21"/>
        <end position="300"/>
    </location>
</feature>
<name>A0AAJ8LJF1_9TREE</name>
<dbReference type="RefSeq" id="XP_065823502.1">
    <property type="nucleotide sequence ID" value="XM_065967430.1"/>
</dbReference>
<proteinExistence type="predicted"/>
<evidence type="ECO:0008006" key="4">
    <source>
        <dbReference type="Google" id="ProtNLM"/>
    </source>
</evidence>
<keyword evidence="1" id="KW-0732">Signal</keyword>
<reference evidence="2" key="1">
    <citation type="submission" date="2017-08" db="EMBL/GenBank/DDBJ databases">
        <authorList>
            <person name="Cuomo C."/>
            <person name="Billmyre B."/>
            <person name="Heitman J."/>
        </authorList>
    </citation>
    <scope>NUCLEOTIDE SEQUENCE</scope>
    <source>
        <strain evidence="2">CBS 12478</strain>
    </source>
</reference>
<dbReference type="KEGG" id="ksn:43588196"/>